<name>A0A2N9VW59_9HYPH</name>
<dbReference type="AlphaFoldDB" id="A0A2N9VW59"/>
<gene>
    <name evidence="1" type="ORF">B5P45_17710</name>
</gene>
<organism evidence="1 2">
    <name type="scientific">Phyllobacterium zundukense</name>
    <dbReference type="NCBI Taxonomy" id="1867719"/>
    <lineage>
        <taxon>Bacteria</taxon>
        <taxon>Pseudomonadati</taxon>
        <taxon>Pseudomonadota</taxon>
        <taxon>Alphaproteobacteria</taxon>
        <taxon>Hyphomicrobiales</taxon>
        <taxon>Phyllobacteriaceae</taxon>
        <taxon>Phyllobacterium</taxon>
    </lineage>
</organism>
<evidence type="ECO:0000313" key="1">
    <source>
        <dbReference type="EMBL" id="PIO43727.1"/>
    </source>
</evidence>
<dbReference type="OrthoDB" id="3078754at2"/>
<dbReference type="RefSeq" id="WP_099998788.1">
    <property type="nucleotide sequence ID" value="NZ_CP017940.1"/>
</dbReference>
<evidence type="ECO:0000313" key="2">
    <source>
        <dbReference type="Proteomes" id="UP000232163"/>
    </source>
</evidence>
<protein>
    <submittedName>
        <fullName evidence="1">Uncharacterized protein</fullName>
    </submittedName>
</protein>
<accession>A0A2N9VW59</accession>
<dbReference type="Proteomes" id="UP000232163">
    <property type="component" value="Unassembled WGS sequence"/>
</dbReference>
<comment type="caution">
    <text evidence="1">The sequence shown here is derived from an EMBL/GenBank/DDBJ whole genome shotgun (WGS) entry which is preliminary data.</text>
</comment>
<dbReference type="EMBL" id="MZMT01000037">
    <property type="protein sequence ID" value="PIO43727.1"/>
    <property type="molecule type" value="Genomic_DNA"/>
</dbReference>
<dbReference type="KEGG" id="pht:BLM14_07330"/>
<keyword evidence="2" id="KW-1185">Reference proteome</keyword>
<proteinExistence type="predicted"/>
<reference evidence="1 2" key="1">
    <citation type="journal article" date="2017" name="Int J Environ Stud">
        <title>Does the Miocene-Pliocene relict legume Oxytropis triphylla form nitrogen-fixing nodules with a combination of bacterial strains?</title>
        <authorList>
            <person name="Safronova V."/>
            <person name="Belimov A."/>
            <person name="Sazanova A."/>
            <person name="Kuznetsova I."/>
            <person name="Popova J."/>
            <person name="Andronov E."/>
            <person name="Verkhozina A."/>
            <person name="Tikhonovich I."/>
        </authorList>
    </citation>
    <scope>NUCLEOTIDE SEQUENCE [LARGE SCALE GENOMIC DNA]</scope>
    <source>
        <strain evidence="1 2">Tri-38</strain>
    </source>
</reference>
<sequence>MNRAAFYAALRKRDSGLFGTSLSQSQVNGLERLLNVWATYYATDPIEFLSYDLATSYHETGAKMQPATENLNYWR</sequence>